<keyword evidence="2" id="KW-1185">Reference proteome</keyword>
<dbReference type="Proteomes" id="UP000019116">
    <property type="component" value="Chromosome 5B"/>
</dbReference>
<dbReference type="Gene3D" id="3.40.50.720">
    <property type="entry name" value="NAD(P)-binding Rossmann-like Domain"/>
    <property type="match status" value="1"/>
</dbReference>
<name>A0A3B6LP20_WHEAT</name>
<proteinExistence type="predicted"/>
<dbReference type="Gramene" id="TraesCS5B02G268000.2">
    <property type="protein sequence ID" value="TraesCS5B02G268000.2"/>
    <property type="gene ID" value="TraesCS5B02G268000"/>
</dbReference>
<dbReference type="Gramene" id="TraesCS5B03G0700000.2">
    <property type="protein sequence ID" value="TraesCS5B03G0700000.2.CDS"/>
    <property type="gene ID" value="TraesCS5B03G0700000"/>
</dbReference>
<dbReference type="AlphaFoldDB" id="A0A3B6LP20"/>
<protein>
    <recommendedName>
        <fullName evidence="3">NAD-dependent epimerase/dehydratase domain-containing protein</fullName>
    </recommendedName>
</protein>
<sequence length="315" mass="35241">MEQMGWILQKKLDIMVVVSHRNKKYVDKHLYNCAEHSVDKPMRKSINTTLAGSKKINYPVKYENCLNFVFDVSLWGIRLQKYCSMPKEMRKASFSTNIRAPPYWSSVRRHIETAATWAAYNRKCSNPLAHHGTRGTVNVPCSTARDGKPDLANFTREEPAPLSILEESNNPVIYLRGRGAGDHQSAGAITTSMSICALFERKAIKLHMDAQASNSLYIQYIGVLHAESLRIRYHKQLHQPQTLSGARALWWVCVWTVERSLSASAMVGRTEGAKGETVCVTGAAGFIASWLVKLLLARGYTVRGTVRDLGTCLPA</sequence>
<dbReference type="EnsemblPlants" id="TraesCS5B02G268000.2">
    <property type="protein sequence ID" value="TraesCS5B02G268000.2"/>
    <property type="gene ID" value="TraesCS5B02G268000"/>
</dbReference>
<evidence type="ECO:0008006" key="3">
    <source>
        <dbReference type="Google" id="ProtNLM"/>
    </source>
</evidence>
<dbReference type="InterPro" id="IPR036291">
    <property type="entry name" value="NAD(P)-bd_dom_sf"/>
</dbReference>
<dbReference type="SMR" id="A0A3B6LP20"/>
<reference evidence="1" key="2">
    <citation type="submission" date="2018-10" db="UniProtKB">
        <authorList>
            <consortium name="EnsemblPlants"/>
        </authorList>
    </citation>
    <scope>IDENTIFICATION</scope>
</reference>
<reference evidence="1" key="1">
    <citation type="submission" date="2018-08" db="EMBL/GenBank/DDBJ databases">
        <authorList>
            <person name="Rossello M."/>
        </authorList>
    </citation>
    <scope>NUCLEOTIDE SEQUENCE [LARGE SCALE GENOMIC DNA]</scope>
    <source>
        <strain evidence="1">cv. Chinese Spring</strain>
    </source>
</reference>
<evidence type="ECO:0000313" key="1">
    <source>
        <dbReference type="EnsemblPlants" id="TraesCS5B02G268000.2"/>
    </source>
</evidence>
<organism evidence="1">
    <name type="scientific">Triticum aestivum</name>
    <name type="common">Wheat</name>
    <dbReference type="NCBI Taxonomy" id="4565"/>
    <lineage>
        <taxon>Eukaryota</taxon>
        <taxon>Viridiplantae</taxon>
        <taxon>Streptophyta</taxon>
        <taxon>Embryophyta</taxon>
        <taxon>Tracheophyta</taxon>
        <taxon>Spermatophyta</taxon>
        <taxon>Magnoliopsida</taxon>
        <taxon>Liliopsida</taxon>
        <taxon>Poales</taxon>
        <taxon>Poaceae</taxon>
        <taxon>BOP clade</taxon>
        <taxon>Pooideae</taxon>
        <taxon>Triticodae</taxon>
        <taxon>Triticeae</taxon>
        <taxon>Triticinae</taxon>
        <taxon>Triticum</taxon>
    </lineage>
</organism>
<dbReference type="SUPFAM" id="SSF51735">
    <property type="entry name" value="NAD(P)-binding Rossmann-fold domains"/>
    <property type="match status" value="1"/>
</dbReference>
<accession>A0A3B6LP20</accession>
<evidence type="ECO:0000313" key="2">
    <source>
        <dbReference type="Proteomes" id="UP000019116"/>
    </source>
</evidence>